<proteinExistence type="inferred from homology"/>
<comment type="similarity">
    <text evidence="1">Belongs to the TRAFAC class TrmE-Era-EngA-EngB-Septin-like GTPase superfamily. AIG1/Toc34/Toc159-like paraseptin GTPase family. IAN subfamily.</text>
</comment>
<sequence length="377" mass="43701">MPLLRDIDLLMIGKTGNGKSALGNTILNRKAFVSKSSQNSVTTKVDYEVSEFDNRVIKVVDGPGVGDTRIDNEQSVNLVMRAMEFAISANPRGYHAFLLVTKFGGRFTAEDQDTITFLKRIFGENFVKNFCILVLTCGDCFDSEENGLTFEEWCNEQTGVFKELLEECCHRVMLFDNRTKDEAKKNKQLKDLIEMVDNLRWRDLRYTDENFQKAREAREKLMVEAKEPMVREETMTEISLIIQKLQWTQVNVEPEDRRSHLVDLQDRATELHENVLEQDQGTGALKDILHTTNSIQVTIADEIKILQRIIEERAKMDHKRENLKQEFQDKLEEERKRQQKEIDALYSQFKTVKESKDGGIFSSLVKIVKWPFKSIFG</sequence>
<evidence type="ECO:0000256" key="3">
    <source>
        <dbReference type="ARBA" id="ARBA00023134"/>
    </source>
</evidence>
<dbReference type="Pfam" id="PF04548">
    <property type="entry name" value="AIG1"/>
    <property type="match status" value="1"/>
</dbReference>
<evidence type="ECO:0000313" key="7">
    <source>
        <dbReference type="Proteomes" id="UP001497497"/>
    </source>
</evidence>
<reference evidence="6 7" key="1">
    <citation type="submission" date="2024-04" db="EMBL/GenBank/DDBJ databases">
        <authorList>
            <consortium name="Genoscope - CEA"/>
            <person name="William W."/>
        </authorList>
    </citation>
    <scope>NUCLEOTIDE SEQUENCE [LARGE SCALE GENOMIC DNA]</scope>
</reference>
<keyword evidence="2" id="KW-0547">Nucleotide-binding</keyword>
<keyword evidence="3" id="KW-0342">GTP-binding</keyword>
<dbReference type="PANTHER" id="PTHR10903:SF184">
    <property type="entry name" value="GTP-BINDING PROTEIN A"/>
    <property type="match status" value="1"/>
</dbReference>
<dbReference type="Proteomes" id="UP001497497">
    <property type="component" value="Unassembled WGS sequence"/>
</dbReference>
<feature type="coiled-coil region" evidence="4">
    <location>
        <begin position="306"/>
        <end position="348"/>
    </location>
</feature>
<dbReference type="InterPro" id="IPR045058">
    <property type="entry name" value="GIMA/IAN/Toc"/>
</dbReference>
<dbReference type="AlphaFoldDB" id="A0AAV2IA21"/>
<accession>A0AAV2IA21</accession>
<evidence type="ECO:0000259" key="5">
    <source>
        <dbReference type="PROSITE" id="PS51720"/>
    </source>
</evidence>
<dbReference type="InterPro" id="IPR006703">
    <property type="entry name" value="G_AIG1"/>
</dbReference>
<dbReference type="PROSITE" id="PS51720">
    <property type="entry name" value="G_AIG1"/>
    <property type="match status" value="1"/>
</dbReference>
<organism evidence="6 7">
    <name type="scientific">Lymnaea stagnalis</name>
    <name type="common">Great pond snail</name>
    <name type="synonym">Helix stagnalis</name>
    <dbReference type="NCBI Taxonomy" id="6523"/>
    <lineage>
        <taxon>Eukaryota</taxon>
        <taxon>Metazoa</taxon>
        <taxon>Spiralia</taxon>
        <taxon>Lophotrochozoa</taxon>
        <taxon>Mollusca</taxon>
        <taxon>Gastropoda</taxon>
        <taxon>Heterobranchia</taxon>
        <taxon>Euthyneura</taxon>
        <taxon>Panpulmonata</taxon>
        <taxon>Hygrophila</taxon>
        <taxon>Lymnaeoidea</taxon>
        <taxon>Lymnaeidae</taxon>
        <taxon>Lymnaea</taxon>
    </lineage>
</organism>
<dbReference type="Gene3D" id="3.40.50.300">
    <property type="entry name" value="P-loop containing nucleotide triphosphate hydrolases"/>
    <property type="match status" value="1"/>
</dbReference>
<dbReference type="FunFam" id="3.40.50.300:FF:000840">
    <property type="entry name" value="Immune-associated nucleotide-binding protein 9"/>
    <property type="match status" value="1"/>
</dbReference>
<dbReference type="SUPFAM" id="SSF52540">
    <property type="entry name" value="P-loop containing nucleoside triphosphate hydrolases"/>
    <property type="match status" value="1"/>
</dbReference>
<evidence type="ECO:0000256" key="1">
    <source>
        <dbReference type="ARBA" id="ARBA00008535"/>
    </source>
</evidence>
<dbReference type="PANTHER" id="PTHR10903">
    <property type="entry name" value="GTPASE, IMAP FAMILY MEMBER-RELATED"/>
    <property type="match status" value="1"/>
</dbReference>
<evidence type="ECO:0000313" key="6">
    <source>
        <dbReference type="EMBL" id="CAL1542405.1"/>
    </source>
</evidence>
<keyword evidence="4" id="KW-0175">Coiled coil</keyword>
<name>A0AAV2IA21_LYMST</name>
<dbReference type="EMBL" id="CAXITT010000483">
    <property type="protein sequence ID" value="CAL1542405.1"/>
    <property type="molecule type" value="Genomic_DNA"/>
</dbReference>
<feature type="domain" description="AIG1-type G" evidence="5">
    <location>
        <begin position="4"/>
        <end position="215"/>
    </location>
</feature>
<comment type="caution">
    <text evidence="6">The sequence shown here is derived from an EMBL/GenBank/DDBJ whole genome shotgun (WGS) entry which is preliminary data.</text>
</comment>
<dbReference type="GO" id="GO:0005525">
    <property type="term" value="F:GTP binding"/>
    <property type="evidence" value="ECO:0007669"/>
    <property type="project" value="UniProtKB-KW"/>
</dbReference>
<evidence type="ECO:0000256" key="4">
    <source>
        <dbReference type="SAM" id="Coils"/>
    </source>
</evidence>
<keyword evidence="7" id="KW-1185">Reference proteome</keyword>
<protein>
    <recommendedName>
        <fullName evidence="5">AIG1-type G domain-containing protein</fullName>
    </recommendedName>
</protein>
<gene>
    <name evidence="6" type="ORF">GSLYS_00015999001</name>
</gene>
<evidence type="ECO:0000256" key="2">
    <source>
        <dbReference type="ARBA" id="ARBA00022741"/>
    </source>
</evidence>
<dbReference type="InterPro" id="IPR027417">
    <property type="entry name" value="P-loop_NTPase"/>
</dbReference>